<evidence type="ECO:0000313" key="8">
    <source>
        <dbReference type="Proteomes" id="UP000559010"/>
    </source>
</evidence>
<dbReference type="EMBL" id="JABBNU010000008">
    <property type="protein sequence ID" value="NMM49527.1"/>
    <property type="molecule type" value="Genomic_DNA"/>
</dbReference>
<dbReference type="SUPFAM" id="SSF75005">
    <property type="entry name" value="Arabinanase/levansucrase/invertase"/>
    <property type="match status" value="1"/>
</dbReference>
<feature type="domain" description="Glycosyl hydrolase family 32 N-terminal" evidence="5">
    <location>
        <begin position="47"/>
        <end position="347"/>
    </location>
</feature>
<evidence type="ECO:0000256" key="1">
    <source>
        <dbReference type="ARBA" id="ARBA00009902"/>
    </source>
</evidence>
<dbReference type="GO" id="GO:0005987">
    <property type="term" value="P:sucrose catabolic process"/>
    <property type="evidence" value="ECO:0007669"/>
    <property type="project" value="TreeGrafter"/>
</dbReference>
<comment type="caution">
    <text evidence="7">The sequence shown here is derived from an EMBL/GenBank/DDBJ whole genome shotgun (WGS) entry which is preliminary data.</text>
</comment>
<dbReference type="PANTHER" id="PTHR42800">
    <property type="entry name" value="EXOINULINASE INUD (AFU_ORTHOLOGUE AFUA_5G00480)"/>
    <property type="match status" value="1"/>
</dbReference>
<dbReference type="CDD" id="cd18622">
    <property type="entry name" value="GH32_Inu-like"/>
    <property type="match status" value="1"/>
</dbReference>
<dbReference type="Pfam" id="PF00251">
    <property type="entry name" value="Glyco_hydro_32N"/>
    <property type="match status" value="1"/>
</dbReference>
<dbReference type="SMART" id="SM00640">
    <property type="entry name" value="Glyco_32"/>
    <property type="match status" value="1"/>
</dbReference>
<dbReference type="InterPro" id="IPR013189">
    <property type="entry name" value="Glyco_hydro_32_C"/>
</dbReference>
<keyword evidence="8" id="KW-1185">Reference proteome</keyword>
<gene>
    <name evidence="7" type="ORF">HH304_14050</name>
</gene>
<name>A0A848IZ24_9BACT</name>
<organism evidence="7 8">
    <name type="scientific">Marinigracilibium pacificum</name>
    <dbReference type="NCBI Taxonomy" id="2729599"/>
    <lineage>
        <taxon>Bacteria</taxon>
        <taxon>Pseudomonadati</taxon>
        <taxon>Bacteroidota</taxon>
        <taxon>Cytophagia</taxon>
        <taxon>Cytophagales</taxon>
        <taxon>Flammeovirgaceae</taxon>
        <taxon>Marinigracilibium</taxon>
    </lineage>
</organism>
<dbReference type="InterPro" id="IPR018053">
    <property type="entry name" value="Glyco_hydro_32_AS"/>
</dbReference>
<dbReference type="PANTHER" id="PTHR42800:SF1">
    <property type="entry name" value="EXOINULINASE INUD (AFU_ORTHOLOGUE AFUA_5G00480)"/>
    <property type="match status" value="1"/>
</dbReference>
<dbReference type="GO" id="GO:0005737">
    <property type="term" value="C:cytoplasm"/>
    <property type="evidence" value="ECO:0007669"/>
    <property type="project" value="TreeGrafter"/>
</dbReference>
<comment type="similarity">
    <text evidence="1 4">Belongs to the glycosyl hydrolase 32 family.</text>
</comment>
<dbReference type="InterPro" id="IPR013320">
    <property type="entry name" value="ConA-like_dom_sf"/>
</dbReference>
<dbReference type="PROSITE" id="PS51257">
    <property type="entry name" value="PROKAR_LIPOPROTEIN"/>
    <property type="match status" value="1"/>
</dbReference>
<evidence type="ECO:0000259" key="6">
    <source>
        <dbReference type="Pfam" id="PF08244"/>
    </source>
</evidence>
<evidence type="ECO:0000256" key="3">
    <source>
        <dbReference type="ARBA" id="ARBA00023295"/>
    </source>
</evidence>
<dbReference type="InterPro" id="IPR013148">
    <property type="entry name" value="Glyco_hydro_32_N"/>
</dbReference>
<dbReference type="Pfam" id="PF08244">
    <property type="entry name" value="Glyco_hydro_32C"/>
    <property type="match status" value="1"/>
</dbReference>
<dbReference type="Gene3D" id="2.115.10.20">
    <property type="entry name" value="Glycosyl hydrolase domain, family 43"/>
    <property type="match status" value="1"/>
</dbReference>
<evidence type="ECO:0000256" key="4">
    <source>
        <dbReference type="RuleBase" id="RU362110"/>
    </source>
</evidence>
<proteinExistence type="inferred from homology"/>
<dbReference type="InterPro" id="IPR023296">
    <property type="entry name" value="Glyco_hydro_beta-prop_sf"/>
</dbReference>
<keyword evidence="3 4" id="KW-0326">Glycosidase</keyword>
<feature type="domain" description="Glycosyl hydrolase family 32 C-terminal" evidence="6">
    <location>
        <begin position="385"/>
        <end position="504"/>
    </location>
</feature>
<sequence length="510" mass="58611">MKHLIFATVLIVLVGCNPQKTDEQADTLGLIEDTIILYSEQYRPQFHFSPPANWMNDPNGMVYLNGEYHLFYQYYPDSTVWGPMHWGHAVSRDLVHWENLPIALYPDDLGYIFSGSAVFDKNNSSGLGTMDNPPLVAIYTYHDAKAADTGSITYQTQGIAFSLNKGRSWTKYNENPVLNNPGIIDFRDPKVMWYEPGKKWVMSLAVKDHIRFYSSKNLIDWSLEGEFGNESGSHEGVWECPDLIPLEINGETKWVLFVSINPGAPWGGSGTQYFVGEFDGKAFTSDQTDTLWLDYGRDNYAGVTWSNNPDDRTLFIGWMSNWLYGQEVPTHPWRSAMTIPRSLELFEDQNGNARVKNIPVKELQKLRVNTMEINIDSIAEIDLLKVAESEINIELLDSLNSQFSIKFYNDDGEVFSISIDDNFIRLDRSNLKADYFNKDFNRIQNTEIDSVKIKSIRIFKDRSSIELFINDGEFTFTELFYSKNELNRFGVISKENVIKNLTLYELKSIW</sequence>
<keyword evidence="2 4" id="KW-0378">Hydrolase</keyword>
<dbReference type="InterPro" id="IPR001362">
    <property type="entry name" value="Glyco_hydro_32"/>
</dbReference>
<dbReference type="Proteomes" id="UP000559010">
    <property type="component" value="Unassembled WGS sequence"/>
</dbReference>
<evidence type="ECO:0000256" key="2">
    <source>
        <dbReference type="ARBA" id="ARBA00022801"/>
    </source>
</evidence>
<dbReference type="Gene3D" id="2.60.120.560">
    <property type="entry name" value="Exo-inulinase, domain 1"/>
    <property type="match status" value="1"/>
</dbReference>
<dbReference type="SUPFAM" id="SSF49899">
    <property type="entry name" value="Concanavalin A-like lectins/glucanases"/>
    <property type="match status" value="1"/>
</dbReference>
<evidence type="ECO:0000259" key="5">
    <source>
        <dbReference type="Pfam" id="PF00251"/>
    </source>
</evidence>
<dbReference type="GO" id="GO:0004575">
    <property type="term" value="F:sucrose alpha-glucosidase activity"/>
    <property type="evidence" value="ECO:0007669"/>
    <property type="project" value="TreeGrafter"/>
</dbReference>
<dbReference type="AlphaFoldDB" id="A0A848IZ24"/>
<dbReference type="PROSITE" id="PS00609">
    <property type="entry name" value="GLYCOSYL_HYDROL_F32"/>
    <property type="match status" value="1"/>
</dbReference>
<evidence type="ECO:0000313" key="7">
    <source>
        <dbReference type="EMBL" id="NMM49527.1"/>
    </source>
</evidence>
<accession>A0A848IZ24</accession>
<protein>
    <submittedName>
        <fullName evidence="7">Glycoside hydrolase family 32 protein</fullName>
    </submittedName>
</protein>
<reference evidence="7 8" key="1">
    <citation type="submission" date="2020-04" db="EMBL/GenBank/DDBJ databases">
        <title>Flammeovirgaceae bacterium KN852 isolated from deep sea.</title>
        <authorList>
            <person name="Zhang D.-C."/>
        </authorList>
    </citation>
    <scope>NUCLEOTIDE SEQUENCE [LARGE SCALE GENOMIC DNA]</scope>
    <source>
        <strain evidence="7 8">KN852</strain>
    </source>
</reference>